<dbReference type="OrthoDB" id="3358646at2759"/>
<accession>A0A5C3M6C0</accession>
<dbReference type="AlphaFoldDB" id="A0A5C3M6C0"/>
<dbReference type="Proteomes" id="UP000308652">
    <property type="component" value="Unassembled WGS sequence"/>
</dbReference>
<evidence type="ECO:0000313" key="2">
    <source>
        <dbReference type="EMBL" id="TFK40994.1"/>
    </source>
</evidence>
<proteinExistence type="predicted"/>
<feature type="region of interest" description="Disordered" evidence="1">
    <location>
        <begin position="131"/>
        <end position="150"/>
    </location>
</feature>
<feature type="compositionally biased region" description="Basic and acidic residues" evidence="1">
    <location>
        <begin position="813"/>
        <end position="824"/>
    </location>
</feature>
<reference evidence="2 3" key="1">
    <citation type="journal article" date="2019" name="Nat. Ecol. Evol.">
        <title>Megaphylogeny resolves global patterns of mushroom evolution.</title>
        <authorList>
            <person name="Varga T."/>
            <person name="Krizsan K."/>
            <person name="Foldi C."/>
            <person name="Dima B."/>
            <person name="Sanchez-Garcia M."/>
            <person name="Sanchez-Ramirez S."/>
            <person name="Szollosi G.J."/>
            <person name="Szarkandi J.G."/>
            <person name="Papp V."/>
            <person name="Albert L."/>
            <person name="Andreopoulos W."/>
            <person name="Angelini C."/>
            <person name="Antonin V."/>
            <person name="Barry K.W."/>
            <person name="Bougher N.L."/>
            <person name="Buchanan P."/>
            <person name="Buyck B."/>
            <person name="Bense V."/>
            <person name="Catcheside P."/>
            <person name="Chovatia M."/>
            <person name="Cooper J."/>
            <person name="Damon W."/>
            <person name="Desjardin D."/>
            <person name="Finy P."/>
            <person name="Geml J."/>
            <person name="Haridas S."/>
            <person name="Hughes K."/>
            <person name="Justo A."/>
            <person name="Karasinski D."/>
            <person name="Kautmanova I."/>
            <person name="Kiss B."/>
            <person name="Kocsube S."/>
            <person name="Kotiranta H."/>
            <person name="LaButti K.M."/>
            <person name="Lechner B.E."/>
            <person name="Liimatainen K."/>
            <person name="Lipzen A."/>
            <person name="Lukacs Z."/>
            <person name="Mihaltcheva S."/>
            <person name="Morgado L.N."/>
            <person name="Niskanen T."/>
            <person name="Noordeloos M.E."/>
            <person name="Ohm R.A."/>
            <person name="Ortiz-Santana B."/>
            <person name="Ovrebo C."/>
            <person name="Racz N."/>
            <person name="Riley R."/>
            <person name="Savchenko A."/>
            <person name="Shiryaev A."/>
            <person name="Soop K."/>
            <person name="Spirin V."/>
            <person name="Szebenyi C."/>
            <person name="Tomsovsky M."/>
            <person name="Tulloss R.E."/>
            <person name="Uehling J."/>
            <person name="Grigoriev I.V."/>
            <person name="Vagvolgyi C."/>
            <person name="Papp T."/>
            <person name="Martin F.M."/>
            <person name="Miettinen O."/>
            <person name="Hibbett D.S."/>
            <person name="Nagy L.G."/>
        </authorList>
    </citation>
    <scope>NUCLEOTIDE SEQUENCE [LARGE SCALE GENOMIC DNA]</scope>
    <source>
        <strain evidence="2 3">CBS 166.37</strain>
    </source>
</reference>
<dbReference type="PANTHER" id="PTHR38696:SF1">
    <property type="entry name" value="MEDIATOR OF RNA POLYMERASE II TRANSCRIPTION SUBUNIT 13"/>
    <property type="match status" value="1"/>
</dbReference>
<feature type="region of interest" description="Disordered" evidence="1">
    <location>
        <begin position="549"/>
        <end position="629"/>
    </location>
</feature>
<feature type="compositionally biased region" description="Basic and acidic residues" evidence="1">
    <location>
        <begin position="746"/>
        <end position="759"/>
    </location>
</feature>
<feature type="compositionally biased region" description="Basic and acidic residues" evidence="1">
    <location>
        <begin position="550"/>
        <end position="564"/>
    </location>
</feature>
<feature type="region of interest" description="Disordered" evidence="1">
    <location>
        <begin position="746"/>
        <end position="824"/>
    </location>
</feature>
<feature type="region of interest" description="Disordered" evidence="1">
    <location>
        <begin position="453"/>
        <end position="524"/>
    </location>
</feature>
<feature type="region of interest" description="Disordered" evidence="1">
    <location>
        <begin position="278"/>
        <end position="326"/>
    </location>
</feature>
<evidence type="ECO:0000313" key="3">
    <source>
        <dbReference type="Proteomes" id="UP000308652"/>
    </source>
</evidence>
<feature type="region of interest" description="Disordered" evidence="1">
    <location>
        <begin position="642"/>
        <end position="718"/>
    </location>
</feature>
<dbReference type="PANTHER" id="PTHR38696">
    <property type="entry name" value="MEDIATOR OF RNA POLYMERASE II TRANSCRIPTION SUBUNIT 13"/>
    <property type="match status" value="1"/>
</dbReference>
<keyword evidence="3" id="KW-1185">Reference proteome</keyword>
<dbReference type="EMBL" id="ML213595">
    <property type="protein sequence ID" value="TFK40994.1"/>
    <property type="molecule type" value="Genomic_DNA"/>
</dbReference>
<gene>
    <name evidence="2" type="ORF">BDQ12DRAFT_646659</name>
</gene>
<evidence type="ECO:0000256" key="1">
    <source>
        <dbReference type="SAM" id="MobiDB-lite"/>
    </source>
</evidence>
<feature type="compositionally biased region" description="Basic and acidic residues" evidence="1">
    <location>
        <begin position="284"/>
        <end position="304"/>
    </location>
</feature>
<organism evidence="2 3">
    <name type="scientific">Crucibulum laeve</name>
    <dbReference type="NCBI Taxonomy" id="68775"/>
    <lineage>
        <taxon>Eukaryota</taxon>
        <taxon>Fungi</taxon>
        <taxon>Dikarya</taxon>
        <taxon>Basidiomycota</taxon>
        <taxon>Agaricomycotina</taxon>
        <taxon>Agaricomycetes</taxon>
        <taxon>Agaricomycetidae</taxon>
        <taxon>Agaricales</taxon>
        <taxon>Agaricineae</taxon>
        <taxon>Nidulariaceae</taxon>
        <taxon>Crucibulum</taxon>
    </lineage>
</organism>
<name>A0A5C3M6C0_9AGAR</name>
<sequence>MLSTSPSSPPESGFTPRKEFLREQAVLLNSFALLAISGSSCIRLYSFPLSVVTTLRRSFERRNLILAFREDVTQNLCEFSLDGKPWTSPKATSTEKLLIDIITVIYHCGYSYLSTIDYGRENDDRLAMAFSTPAAPQPSGSRSGSPLPPSGSPFLNASRSSLHEKARSKRVPFALSFVSATVMRVIAPPLHLTPAILQAVRGSWPRGVVSEKKAGENCFEFKLKGYKWFQQDNFATDSLRHILTLLSSLDSHSFTLLTSISLTNRSRVKDLWVFTGPAPPSTEESSHQDNLERSILDSSPDFKRKVLSPDASGYPMQPAPYPSSSHRRLVTDPIALTATSPLHPRAATDDGAYRLQNAHDGAPRSPTSPIGNGSHLLRKPAPRAQVPVSVVQEDAQEQEGFRTHLPSTISSGVENMTGIGAHSPDVFYSTSPYEIVNSGKQSSIQPALISVSPRAHTTAPGSPLRPVSERAKTPPLLVSNSPRPSPRRTPPTERSPDLVSEPIIEKEREATTGSPPLLGAGAFRDSAFSSNSDMSTEIPIKWTGIAKTLTEQELKPEQEQELRSKMPHSTRMSSTPMLPGGWQPTPIEEKTEEEASPDESAARQKEDVHTPVHEVGSRVESPDFREPDVSLRKSEAALVGMITSTSTPPSTQGIPQRPVGPRKESQTSVGGGQGWVLVNVEGPTSPSPTAGPGVQNTTLGTPVISKSPEPISPAVVKGGDLRTTMSNEASTSSPAAKAIVIIDAMEAKDKRTNSRKDPTDGSVKGVRRFFSLSRKNSKKTLNPDSRPHENGKNRTIPRSGIRDKLRLIGTPEASRKEDKRRSID</sequence>
<protein>
    <submittedName>
        <fullName evidence="2">Uncharacterized protein</fullName>
    </submittedName>
</protein>
<feature type="compositionally biased region" description="Polar residues" evidence="1">
    <location>
        <begin position="642"/>
        <end position="654"/>
    </location>
</feature>
<feature type="region of interest" description="Disordered" evidence="1">
    <location>
        <begin position="356"/>
        <end position="378"/>
    </location>
</feature>
<feature type="compositionally biased region" description="Basic and acidic residues" evidence="1">
    <location>
        <begin position="600"/>
        <end position="629"/>
    </location>
</feature>
<feature type="compositionally biased region" description="Low complexity" evidence="1">
    <location>
        <begin position="682"/>
        <end position="693"/>
    </location>
</feature>